<keyword evidence="2" id="KW-1185">Reference proteome</keyword>
<sequence length="206" mass="22576">MPIGRVLCVIITSATGHVIIERFYDRLGEKDQMRWRERLNEASSSSVGVGGSAKLSVDESDRVAEACGTSRHEDECLAWIRVGNVRFYAVGSGEYDELARASLLPIPPDNRDSVSFFKTATATVLASRDQPRSLRPLLAVAEVLQALVTSTKGTVKKGGLDDERLFAQYGMLCLALDEIVSDGVVDAIDWDTARRGTKLKMSETHE</sequence>
<reference evidence="1 2" key="1">
    <citation type="journal article" date="2009" name="Science">
        <title>Green evolution and dynamic adaptations revealed by genomes of the marine picoeukaryotes Micromonas.</title>
        <authorList>
            <person name="Worden A.Z."/>
            <person name="Lee J.H."/>
            <person name="Mock T."/>
            <person name="Rouze P."/>
            <person name="Simmons M.P."/>
            <person name="Aerts A.L."/>
            <person name="Allen A.E."/>
            <person name="Cuvelier M.L."/>
            <person name="Derelle E."/>
            <person name="Everett M.V."/>
            <person name="Foulon E."/>
            <person name="Grimwood J."/>
            <person name="Gundlach H."/>
            <person name="Henrissat B."/>
            <person name="Napoli C."/>
            <person name="McDonald S.M."/>
            <person name="Parker M.S."/>
            <person name="Rombauts S."/>
            <person name="Salamov A."/>
            <person name="Von Dassow P."/>
            <person name="Badger J.H."/>
            <person name="Coutinho P.M."/>
            <person name="Demir E."/>
            <person name="Dubchak I."/>
            <person name="Gentemann C."/>
            <person name="Eikrem W."/>
            <person name="Gready J.E."/>
            <person name="John U."/>
            <person name="Lanier W."/>
            <person name="Lindquist E.A."/>
            <person name="Lucas S."/>
            <person name="Mayer K.F."/>
            <person name="Moreau H."/>
            <person name="Not F."/>
            <person name="Otillar R."/>
            <person name="Panaud O."/>
            <person name="Pangilinan J."/>
            <person name="Paulsen I."/>
            <person name="Piegu B."/>
            <person name="Poliakov A."/>
            <person name="Robbens S."/>
            <person name="Schmutz J."/>
            <person name="Toulza E."/>
            <person name="Wyss T."/>
            <person name="Zelensky A."/>
            <person name="Zhou K."/>
            <person name="Armbrust E.V."/>
            <person name="Bhattacharya D."/>
            <person name="Goodenough U.W."/>
            <person name="Van de Peer Y."/>
            <person name="Grigoriev I.V."/>
        </authorList>
    </citation>
    <scope>NUCLEOTIDE SEQUENCE [LARGE SCALE GENOMIC DNA]</scope>
    <source>
        <strain evidence="1 2">CCMP1545</strain>
    </source>
</reference>
<evidence type="ECO:0000313" key="2">
    <source>
        <dbReference type="Proteomes" id="UP000001876"/>
    </source>
</evidence>
<protein>
    <submittedName>
        <fullName evidence="1">Predicted protein</fullName>
    </submittedName>
</protein>
<dbReference type="RefSeq" id="XP_003057871.1">
    <property type="nucleotide sequence ID" value="XM_003057825.1"/>
</dbReference>
<proteinExistence type="predicted"/>
<dbReference type="AlphaFoldDB" id="C1MR53"/>
<evidence type="ECO:0000313" key="1">
    <source>
        <dbReference type="EMBL" id="EEH57822.1"/>
    </source>
</evidence>
<dbReference type="STRING" id="564608.C1MR53"/>
<dbReference type="EMBL" id="GG663738">
    <property type="protein sequence ID" value="EEH57822.1"/>
    <property type="molecule type" value="Genomic_DNA"/>
</dbReference>
<dbReference type="OMA" id="CLAWIRV"/>
<dbReference type="GeneID" id="9683682"/>
<accession>C1MR53</accession>
<organism evidence="2">
    <name type="scientific">Micromonas pusilla (strain CCMP1545)</name>
    <name type="common">Picoplanktonic green alga</name>
    <dbReference type="NCBI Taxonomy" id="564608"/>
    <lineage>
        <taxon>Eukaryota</taxon>
        <taxon>Viridiplantae</taxon>
        <taxon>Chlorophyta</taxon>
        <taxon>Mamiellophyceae</taxon>
        <taxon>Mamiellales</taxon>
        <taxon>Mamiellaceae</taxon>
        <taxon>Micromonas</taxon>
    </lineage>
</organism>
<dbReference type="KEGG" id="mpp:MICPUCDRAFT_57529"/>
<dbReference type="OrthoDB" id="10249988at2759"/>
<name>C1MR53_MICPC</name>
<dbReference type="Gene3D" id="3.30.450.60">
    <property type="match status" value="1"/>
</dbReference>
<dbReference type="Proteomes" id="UP000001876">
    <property type="component" value="Unassembled WGS sequence"/>
</dbReference>
<gene>
    <name evidence="1" type="ORF">MICPUCDRAFT_57529</name>
</gene>